<dbReference type="EMBL" id="AWWV01010527">
    <property type="protein sequence ID" value="OMO78705.1"/>
    <property type="molecule type" value="Genomic_DNA"/>
</dbReference>
<dbReference type="SUPFAM" id="SSF56672">
    <property type="entry name" value="DNA/RNA polymerases"/>
    <property type="match status" value="1"/>
</dbReference>
<dbReference type="OMA" id="HETIRID"/>
<dbReference type="GO" id="GO:0003964">
    <property type="term" value="F:RNA-directed DNA polymerase activity"/>
    <property type="evidence" value="ECO:0007669"/>
    <property type="project" value="UniProtKB-KW"/>
</dbReference>
<dbReference type="AlphaFoldDB" id="A0A1R3I7Y1"/>
<evidence type="ECO:0000313" key="4">
    <source>
        <dbReference type="EMBL" id="OMO78705.1"/>
    </source>
</evidence>
<feature type="domain" description="Reverse transcriptase" evidence="2">
    <location>
        <begin position="656"/>
        <end position="781"/>
    </location>
</feature>
<evidence type="ECO:0000313" key="5">
    <source>
        <dbReference type="Proteomes" id="UP000188268"/>
    </source>
</evidence>
<dbReference type="InterPro" id="IPR043502">
    <property type="entry name" value="DNA/RNA_pol_sf"/>
</dbReference>
<dbReference type="SUPFAM" id="SSF56219">
    <property type="entry name" value="DNase I-like"/>
    <property type="match status" value="1"/>
</dbReference>
<dbReference type="InterPro" id="IPR036691">
    <property type="entry name" value="Endo/exonu/phosph_ase_sf"/>
</dbReference>
<feature type="region of interest" description="Disordered" evidence="1">
    <location>
        <begin position="248"/>
        <end position="273"/>
    </location>
</feature>
<keyword evidence="4" id="KW-0808">Transferase</keyword>
<gene>
    <name evidence="4" type="ORF">CCACVL1_14207</name>
</gene>
<name>A0A1R3I7Y1_COCAP</name>
<feature type="domain" description="Reverse transcriptase zinc-binding" evidence="3">
    <location>
        <begin position="1057"/>
        <end position="1142"/>
    </location>
</feature>
<sequence>MHMTSAKFFRRTSVSLESSSTLPEDLNETVHPNRNWSSVLMEDVGLKSISPVDPQKAVFRAPEEVYESSSAEWKHCILAQFLSFKELRIDFGGVMGKWEPGDTRMDIDLRKFPLWLTLKHVPIEPYTKLGLSFIASRFGTPLYMDRATAMKQKISTGKVCVEVDLEAKLLDKIAVELRDGTAVTIDVEIPWRPTQCSSCKVLGHTDCSLPKQAPKQRWTPKKASADQDIAATNTIIVDTHTVNIVQPTLTDSSSKSQTSGSKLSAADTGKTSTSKQSANRFTILQNVEAPDAISAPVIETRVKVINSAASLSRLFPGWNYFCNYDHAPNGRIWFVWKDCCQVDFIDSCAQCITCKVTSYGKQFYVSAVYGANFEIERKDLWNHLLHLSGVIDHAPWLVARDFNIIFTLEESSDYNGSQLPGSDVLAFTKCISQLDLVDHIYTGPLFTWWNKREEGSIFMKLDRALVNIDWFFNFWSEHDDFLAIVAQSWSQTVSGRNPMIKLFRKLKRLKIVLRQFNKDKFGQLSNHVHSKREEIAQLQNSILQYASPQLIVDMKVKELELKELSIAEEKILQDTVPEEMKQTLVAPITPDEIQKTLFSMSSDKAPGPDGFNAHFFKTAWSVVKQDVIETILHFFNTCDLLPAFNSTAITRVPKVPNPSYITEFRPIACCIIIYRCITKILANRMQPCLPFLIADNQYAFIKGRKLVDNVLLAQEIVCGYNRSNISPRCALKIDLRKAFDSVDWSFLVNILQAHDFPDVFINWLSNCFMTPHFSLSLNGGLIGYFAGARGVTGRSHLSLSLCPCYEYDLLIFTKGNADSITGIKSILNLFYSYSGLKLNCTKSELFTVGISVEHVQELQTLSQFKIGTLPVRYLGLPLVSRNLSEKDCGVLIKKIKQRISNWAVKYLTFAGRLQLIQSVLFSIQNFWCQSFMLPGAVIKKVNQLCSSFFWKGTSTNAKGARVSWDWISHPKSEGGLSLKNMTIWNQACILKHLWSIFVQSGSLWIAWIHAYILKGSNIMEIPSLQRYSWNMKKLLKLRVKAAYFIHNGDWSQSTYIYKISLIYNQLRHRQPHVSWHRLLWFSYNYPRHSLITWMVILDRLPTKDRLRQWNLQLDSMDCVLCGQHTDCRDHIFFTCDYSKKVWMKVLAACRLHRTVGNWHYEFQWALSKLKGKSLLSLILKLAWNAFCYVIWRERNRRLFQRQMQTVEQSFQCIVDAIRIRLLGLRNVVRDPVNDFLCKSRCLQLVW</sequence>
<organism evidence="4 5">
    <name type="scientific">Corchorus capsularis</name>
    <name type="common">Jute</name>
    <dbReference type="NCBI Taxonomy" id="210143"/>
    <lineage>
        <taxon>Eukaryota</taxon>
        <taxon>Viridiplantae</taxon>
        <taxon>Streptophyta</taxon>
        <taxon>Embryophyta</taxon>
        <taxon>Tracheophyta</taxon>
        <taxon>Spermatophyta</taxon>
        <taxon>Magnoliopsida</taxon>
        <taxon>eudicotyledons</taxon>
        <taxon>Gunneridae</taxon>
        <taxon>Pentapetalae</taxon>
        <taxon>rosids</taxon>
        <taxon>malvids</taxon>
        <taxon>Malvales</taxon>
        <taxon>Malvaceae</taxon>
        <taxon>Grewioideae</taxon>
        <taxon>Apeibeae</taxon>
        <taxon>Corchorus</taxon>
    </lineage>
</organism>
<proteinExistence type="predicted"/>
<dbReference type="CDD" id="cd01650">
    <property type="entry name" value="RT_nLTR_like"/>
    <property type="match status" value="1"/>
</dbReference>
<keyword evidence="5" id="KW-1185">Reference proteome</keyword>
<dbReference type="Proteomes" id="UP000188268">
    <property type="component" value="Unassembled WGS sequence"/>
</dbReference>
<dbReference type="Gramene" id="OMO78705">
    <property type="protein sequence ID" value="OMO78705"/>
    <property type="gene ID" value="CCACVL1_14207"/>
</dbReference>
<evidence type="ECO:0000259" key="3">
    <source>
        <dbReference type="Pfam" id="PF13966"/>
    </source>
</evidence>
<dbReference type="PANTHER" id="PTHR33116">
    <property type="entry name" value="REVERSE TRANSCRIPTASE ZINC-BINDING DOMAIN-CONTAINING PROTEIN-RELATED-RELATED"/>
    <property type="match status" value="1"/>
</dbReference>
<dbReference type="STRING" id="210143.A0A1R3I7Y1"/>
<dbReference type="Pfam" id="PF00078">
    <property type="entry name" value="RVT_1"/>
    <property type="match status" value="1"/>
</dbReference>
<accession>A0A1R3I7Y1</accession>
<comment type="caution">
    <text evidence="4">The sequence shown here is derived from an EMBL/GenBank/DDBJ whole genome shotgun (WGS) entry which is preliminary data.</text>
</comment>
<evidence type="ECO:0000259" key="2">
    <source>
        <dbReference type="Pfam" id="PF00078"/>
    </source>
</evidence>
<feature type="compositionally biased region" description="Low complexity" evidence="1">
    <location>
        <begin position="248"/>
        <end position="264"/>
    </location>
</feature>
<dbReference type="Gene3D" id="3.60.10.10">
    <property type="entry name" value="Endonuclease/exonuclease/phosphatase"/>
    <property type="match status" value="1"/>
</dbReference>
<keyword evidence="4" id="KW-0548">Nucleotidyltransferase</keyword>
<dbReference type="OrthoDB" id="1739308at2759"/>
<dbReference type="InterPro" id="IPR000477">
    <property type="entry name" value="RT_dom"/>
</dbReference>
<reference evidence="4 5" key="1">
    <citation type="submission" date="2013-09" db="EMBL/GenBank/DDBJ databases">
        <title>Corchorus capsularis genome sequencing.</title>
        <authorList>
            <person name="Alam M."/>
            <person name="Haque M.S."/>
            <person name="Islam M.S."/>
            <person name="Emdad E.M."/>
            <person name="Islam M.M."/>
            <person name="Ahmed B."/>
            <person name="Halim A."/>
            <person name="Hossen Q.M.M."/>
            <person name="Hossain M.Z."/>
            <person name="Ahmed R."/>
            <person name="Khan M.M."/>
            <person name="Islam R."/>
            <person name="Rashid M.M."/>
            <person name="Khan S.A."/>
            <person name="Rahman M.S."/>
            <person name="Alam M."/>
        </authorList>
    </citation>
    <scope>NUCLEOTIDE SEQUENCE [LARGE SCALE GENOMIC DNA]</scope>
    <source>
        <strain evidence="5">cv. CVL-1</strain>
        <tissue evidence="4">Whole seedling</tissue>
    </source>
</reference>
<dbReference type="PANTHER" id="PTHR33116:SF78">
    <property type="entry name" value="OS12G0587133 PROTEIN"/>
    <property type="match status" value="1"/>
</dbReference>
<dbReference type="InterPro" id="IPR026960">
    <property type="entry name" value="RVT-Znf"/>
</dbReference>
<evidence type="ECO:0000256" key="1">
    <source>
        <dbReference type="SAM" id="MobiDB-lite"/>
    </source>
</evidence>
<keyword evidence="4" id="KW-0695">RNA-directed DNA polymerase</keyword>
<protein>
    <submittedName>
        <fullName evidence="4">Reverse transcriptase</fullName>
    </submittedName>
</protein>
<dbReference type="Pfam" id="PF13966">
    <property type="entry name" value="zf-RVT"/>
    <property type="match status" value="1"/>
</dbReference>